<name>A0A0K2GFG7_NITMO</name>
<dbReference type="EMBL" id="CP011801">
    <property type="protein sequence ID" value="ALA59705.1"/>
    <property type="molecule type" value="Genomic_DNA"/>
</dbReference>
<sequence length="338" mass="36094">MAKEESGGRGASTSPKALKQYIQRFPQASVLVVGDLILDHYVMGRVSRISPEAPVPVVHVESESLRLGGAANVFNNILALGGKADLCGVIGADESGRLLMKELGGKRSGRGGVVIDHDRPTTRKSRVIAHNQQIVRYDIEGRHELKAPLQRRMLRYVESRLRELSCVVVSDYAKGVVTASLMSEITRLAALRKIPVVVDPKVEHFGFYKGVTVITPNHLEATQAAGVHGDDNQTIDQAGAMIRQRLGCQSVLITRGEKGMSLYESDGASWHLPTQARQVYDVTGAGDTVIGTLALALSTGAAIKDGAILANHAAGIVVGMVGTATVSPKQLSEALEHD</sequence>
<evidence type="ECO:0000259" key="3">
    <source>
        <dbReference type="Pfam" id="PF00294"/>
    </source>
</evidence>
<evidence type="ECO:0000313" key="4">
    <source>
        <dbReference type="EMBL" id="ALA59705.1"/>
    </source>
</evidence>
<evidence type="ECO:0000313" key="5">
    <source>
        <dbReference type="Proteomes" id="UP000069205"/>
    </source>
</evidence>
<dbReference type="FunFam" id="3.40.1190.20:FF:000002">
    <property type="entry name" value="Bifunctional protein HldE"/>
    <property type="match status" value="1"/>
</dbReference>
<reference evidence="4 5" key="1">
    <citation type="journal article" date="2015" name="Proc. Natl. Acad. Sci. U.S.A.">
        <title>Expanded metabolic versatility of ubiquitous nitrite-oxidizing bacteria from the genus Nitrospira.</title>
        <authorList>
            <person name="Koch H."/>
            <person name="Lucker S."/>
            <person name="Albertsen M."/>
            <person name="Kitzinger K."/>
            <person name="Herbold C."/>
            <person name="Spieck E."/>
            <person name="Nielsen P.H."/>
            <person name="Wagner M."/>
            <person name="Daims H."/>
        </authorList>
    </citation>
    <scope>NUCLEOTIDE SEQUENCE [LARGE SCALE GENOMIC DNA]</scope>
    <source>
        <strain evidence="4 5">NSP M-1</strain>
    </source>
</reference>
<dbReference type="Pfam" id="PF00294">
    <property type="entry name" value="PfkB"/>
    <property type="match status" value="1"/>
</dbReference>
<dbReference type="InterPro" id="IPR011913">
    <property type="entry name" value="RfaE_dom_I"/>
</dbReference>
<keyword evidence="1 4" id="KW-0808">Transferase</keyword>
<dbReference type="EC" id="2.7.1.-" evidence="4"/>
<organism evidence="4 5">
    <name type="scientific">Nitrospira moscoviensis</name>
    <dbReference type="NCBI Taxonomy" id="42253"/>
    <lineage>
        <taxon>Bacteria</taxon>
        <taxon>Pseudomonadati</taxon>
        <taxon>Nitrospirota</taxon>
        <taxon>Nitrospiria</taxon>
        <taxon>Nitrospirales</taxon>
        <taxon>Nitrospiraceae</taxon>
        <taxon>Nitrospira</taxon>
    </lineage>
</organism>
<dbReference type="InterPro" id="IPR029056">
    <property type="entry name" value="Ribokinase-like"/>
</dbReference>
<dbReference type="AlphaFoldDB" id="A0A0K2GFG7"/>
<dbReference type="NCBIfam" id="TIGR02198">
    <property type="entry name" value="rfaE_dom_I"/>
    <property type="match status" value="1"/>
</dbReference>
<dbReference type="SUPFAM" id="SSF53613">
    <property type="entry name" value="Ribokinase-like"/>
    <property type="match status" value="1"/>
</dbReference>
<dbReference type="PATRIC" id="fig|42253.5.peg.3267"/>
<dbReference type="STRING" id="42253.NITMOv2_3312"/>
<dbReference type="Gene3D" id="3.40.1190.20">
    <property type="match status" value="1"/>
</dbReference>
<dbReference type="KEGG" id="nmv:NITMOv2_3312"/>
<dbReference type="OrthoDB" id="9802794at2"/>
<dbReference type="RefSeq" id="WP_083448071.1">
    <property type="nucleotide sequence ID" value="NZ_CP011801.1"/>
</dbReference>
<dbReference type="GO" id="GO:0033786">
    <property type="term" value="F:heptose-1-phosphate adenylyltransferase activity"/>
    <property type="evidence" value="ECO:0007669"/>
    <property type="project" value="TreeGrafter"/>
</dbReference>
<dbReference type="Proteomes" id="UP000069205">
    <property type="component" value="Chromosome"/>
</dbReference>
<keyword evidence="5" id="KW-1185">Reference proteome</keyword>
<dbReference type="PANTHER" id="PTHR46969">
    <property type="entry name" value="BIFUNCTIONAL PROTEIN HLDE"/>
    <property type="match status" value="1"/>
</dbReference>
<dbReference type="CDD" id="cd01172">
    <property type="entry name" value="RfaE_like"/>
    <property type="match status" value="1"/>
</dbReference>
<dbReference type="GO" id="GO:0033785">
    <property type="term" value="F:heptose 7-phosphate kinase activity"/>
    <property type="evidence" value="ECO:0007669"/>
    <property type="project" value="TreeGrafter"/>
</dbReference>
<dbReference type="PANTHER" id="PTHR46969:SF1">
    <property type="entry name" value="BIFUNCTIONAL PROTEIN HLDE"/>
    <property type="match status" value="1"/>
</dbReference>
<proteinExistence type="predicted"/>
<protein>
    <submittedName>
        <fullName evidence="4">D-beta-D-heptose 7-phosphate kinase, domain I of bifunctional protein HldE</fullName>
        <ecNumber evidence="4">2.7.1.-</ecNumber>
    </submittedName>
</protein>
<dbReference type="InterPro" id="IPR011611">
    <property type="entry name" value="PfkB_dom"/>
</dbReference>
<evidence type="ECO:0000256" key="1">
    <source>
        <dbReference type="ARBA" id="ARBA00022679"/>
    </source>
</evidence>
<gene>
    <name evidence="4" type="primary">rfaEa</name>
    <name evidence="4" type="ORF">NITMOv2_3312</name>
</gene>
<keyword evidence="2 4" id="KW-0418">Kinase</keyword>
<dbReference type="GO" id="GO:0016773">
    <property type="term" value="F:phosphotransferase activity, alcohol group as acceptor"/>
    <property type="evidence" value="ECO:0007669"/>
    <property type="project" value="InterPro"/>
</dbReference>
<evidence type="ECO:0000256" key="2">
    <source>
        <dbReference type="ARBA" id="ARBA00022777"/>
    </source>
</evidence>
<dbReference type="GO" id="GO:0005829">
    <property type="term" value="C:cytosol"/>
    <property type="evidence" value="ECO:0007669"/>
    <property type="project" value="TreeGrafter"/>
</dbReference>
<accession>A0A0K2GFG7</accession>
<feature type="domain" description="Carbohydrate kinase PfkB" evidence="3">
    <location>
        <begin position="29"/>
        <end position="329"/>
    </location>
</feature>